<gene>
    <name evidence="2" type="ORF">TH53_08425</name>
</gene>
<feature type="compositionally biased region" description="Basic and acidic residues" evidence="1">
    <location>
        <begin position="1"/>
        <end position="47"/>
    </location>
</feature>
<keyword evidence="3" id="KW-1185">Reference proteome</keyword>
<proteinExistence type="predicted"/>
<dbReference type="STRING" id="1503925.TH53_08425"/>
<organism evidence="2 3">
    <name type="scientific">Pedobacter lusitanus</name>
    <dbReference type="NCBI Taxonomy" id="1503925"/>
    <lineage>
        <taxon>Bacteria</taxon>
        <taxon>Pseudomonadati</taxon>
        <taxon>Bacteroidota</taxon>
        <taxon>Sphingobacteriia</taxon>
        <taxon>Sphingobacteriales</taxon>
        <taxon>Sphingobacteriaceae</taxon>
        <taxon>Pedobacter</taxon>
    </lineage>
</organism>
<comment type="caution">
    <text evidence="2">The sequence shown here is derived from an EMBL/GenBank/DDBJ whole genome shotgun (WGS) entry which is preliminary data.</text>
</comment>
<dbReference type="RefSeq" id="WP_041880630.1">
    <property type="nucleotide sequence ID" value="NZ_CP157278.1"/>
</dbReference>
<evidence type="ECO:0000256" key="1">
    <source>
        <dbReference type="SAM" id="MobiDB-lite"/>
    </source>
</evidence>
<accession>A0A0D0GN92</accession>
<evidence type="ECO:0000313" key="2">
    <source>
        <dbReference type="EMBL" id="KIO77655.1"/>
    </source>
</evidence>
<dbReference type="EMBL" id="JXRA01000031">
    <property type="protein sequence ID" value="KIO77655.1"/>
    <property type="molecule type" value="Genomic_DNA"/>
</dbReference>
<name>A0A0D0GN92_9SPHI</name>
<protein>
    <submittedName>
        <fullName evidence="2">Uncharacterized protein</fullName>
    </submittedName>
</protein>
<sequence>MEKKRKNIKESDTDKALAKAGRTRPERPATDLPLAEKDEVKQAEEKLRKRTNNKLSNNKKEE</sequence>
<dbReference type="Proteomes" id="UP000032049">
    <property type="component" value="Unassembled WGS sequence"/>
</dbReference>
<reference evidence="2 3" key="1">
    <citation type="submission" date="2015-01" db="EMBL/GenBank/DDBJ databases">
        <title>Draft genome sequence of Pedobacter sp. NL19 isolated from sludge of an effluent treatment pond in an abandoned uranium mine.</title>
        <authorList>
            <person name="Santos T."/>
            <person name="Caetano T."/>
            <person name="Covas C."/>
            <person name="Cruz A."/>
            <person name="Mendo S."/>
        </authorList>
    </citation>
    <scope>NUCLEOTIDE SEQUENCE [LARGE SCALE GENOMIC DNA]</scope>
    <source>
        <strain evidence="2 3">NL19</strain>
    </source>
</reference>
<evidence type="ECO:0000313" key="3">
    <source>
        <dbReference type="Proteomes" id="UP000032049"/>
    </source>
</evidence>
<feature type="region of interest" description="Disordered" evidence="1">
    <location>
        <begin position="1"/>
        <end position="62"/>
    </location>
</feature>
<dbReference type="OrthoDB" id="772897at2"/>
<dbReference type="AlphaFoldDB" id="A0A0D0GN92"/>